<gene>
    <name evidence="3" type="primary">Contig347.g382</name>
    <name evidence="3" type="ORF">STYLEM_20661</name>
</gene>
<evidence type="ECO:0000256" key="2">
    <source>
        <dbReference type="SAM" id="MobiDB-lite"/>
    </source>
</evidence>
<sequence>MNKSKRSKGKQPSGNTSRSVQRDQTSNRKSKQEEHEYTVKNSEQDIFNRYMPDSPSININDCFGGSANSMDKMIGNPVNQIDVSNFSSKLNQNFFDQLIQSSISKEDHELRDLLIPKQFTLFSQSPDIKDLKQLRSSSLNADGGKSPISNKKHNKSTISSSDVDKLKSYKIIIMKQAQKLSEIKIEVEKSTANKEMWKQENKKMRDELQIVKDLMLKEQLKAQELQKALNAQNQIKQEDIESVLDEIMFAQQLIREGRKNDDVMQSLDYMSKVLGRKSSKQQNRITIYDENIRSKRIIEDMRNQSKSLQQKVDKLNIELEKQNKYIPQYKRQVAYMRQNIEQMRTAVSELNQDKLDMIEQIQRLQSKNDELYLQIQNERQQFKQDIEDVQNTIMMLNEKLQSQQQNNQQIPAQEEYYSLSQDNIQQQQDAFSFAQSNSKNKIQMVSSQADETDSNRFQVRSHRNKSFNTGGGSNLKSQSLKRDRFSQMNKTTSLYYAKDHNPSFLQTGSAVKSNQKSSVIIEEIETLDHEINQLQGNLLRALKEQNLKSQTLY</sequence>
<accession>A0A078BAC4</accession>
<name>A0A078BAC4_STYLE</name>
<feature type="compositionally biased region" description="Polar residues" evidence="2">
    <location>
        <begin position="10"/>
        <end position="24"/>
    </location>
</feature>
<reference evidence="3 4" key="1">
    <citation type="submission" date="2014-06" db="EMBL/GenBank/DDBJ databases">
        <authorList>
            <person name="Swart Estienne"/>
        </authorList>
    </citation>
    <scope>NUCLEOTIDE SEQUENCE [LARGE SCALE GENOMIC DNA]</scope>
    <source>
        <strain evidence="3 4">130c</strain>
    </source>
</reference>
<feature type="region of interest" description="Disordered" evidence="2">
    <location>
        <begin position="139"/>
        <end position="159"/>
    </location>
</feature>
<dbReference type="Proteomes" id="UP000039865">
    <property type="component" value="Unassembled WGS sequence"/>
</dbReference>
<feature type="coiled-coil region" evidence="1">
    <location>
        <begin position="298"/>
        <end position="406"/>
    </location>
</feature>
<dbReference type="AlphaFoldDB" id="A0A078BAC4"/>
<keyword evidence="1" id="KW-0175">Coiled coil</keyword>
<dbReference type="InParanoid" id="A0A078BAC4"/>
<evidence type="ECO:0000313" key="3">
    <source>
        <dbReference type="EMBL" id="CDW91505.1"/>
    </source>
</evidence>
<feature type="region of interest" description="Disordered" evidence="2">
    <location>
        <begin position="463"/>
        <end position="482"/>
    </location>
</feature>
<feature type="coiled-coil region" evidence="1">
    <location>
        <begin position="180"/>
        <end position="214"/>
    </location>
</feature>
<evidence type="ECO:0000256" key="1">
    <source>
        <dbReference type="SAM" id="Coils"/>
    </source>
</evidence>
<feature type="region of interest" description="Disordered" evidence="2">
    <location>
        <begin position="1"/>
        <end position="40"/>
    </location>
</feature>
<proteinExistence type="predicted"/>
<dbReference type="EMBL" id="CCKQ01019490">
    <property type="protein sequence ID" value="CDW91505.1"/>
    <property type="molecule type" value="Genomic_DNA"/>
</dbReference>
<organism evidence="3 4">
    <name type="scientific">Stylonychia lemnae</name>
    <name type="common">Ciliate</name>
    <dbReference type="NCBI Taxonomy" id="5949"/>
    <lineage>
        <taxon>Eukaryota</taxon>
        <taxon>Sar</taxon>
        <taxon>Alveolata</taxon>
        <taxon>Ciliophora</taxon>
        <taxon>Intramacronucleata</taxon>
        <taxon>Spirotrichea</taxon>
        <taxon>Stichotrichia</taxon>
        <taxon>Sporadotrichida</taxon>
        <taxon>Oxytrichidae</taxon>
        <taxon>Stylonychinae</taxon>
        <taxon>Stylonychia</taxon>
    </lineage>
</organism>
<evidence type="ECO:0000313" key="4">
    <source>
        <dbReference type="Proteomes" id="UP000039865"/>
    </source>
</evidence>
<keyword evidence="4" id="KW-1185">Reference proteome</keyword>
<protein>
    <submittedName>
        <fullName evidence="3">Uncharacterized protein</fullName>
    </submittedName>
</protein>